<evidence type="ECO:0000256" key="1">
    <source>
        <dbReference type="SAM" id="MobiDB-lite"/>
    </source>
</evidence>
<gene>
    <name evidence="3" type="ORF">JKF63_02992</name>
</gene>
<feature type="compositionally biased region" description="Basic and acidic residues" evidence="1">
    <location>
        <begin position="180"/>
        <end position="191"/>
    </location>
</feature>
<comment type="caution">
    <text evidence="3">The sequence shown here is derived from an EMBL/GenBank/DDBJ whole genome shotgun (WGS) entry which is preliminary data.</text>
</comment>
<dbReference type="GeneID" id="94289091"/>
<dbReference type="OrthoDB" id="259184at2759"/>
<accession>A0A836HT79</accession>
<sequence length="222" mass="24439">MLAGRVIRPVCTAYRVLREPRLTGCSSLRTLVSLTRVRQTLKNTRTGVTIEPPGAQRTGGTDKLPLHTPGARETISIGQRLYSLTRCYMQKRNSPTCDDTERNRLSTEAWHILQSITEEDLEALPIRDVAEIVVAYNYFGGIWANGLHGPAKAIREGKQTGPVSSSSECSGDDAPPDYPIIERPDVVSGDRETISNTAAASSQIMREVPVKRASPLDDFLEF</sequence>
<evidence type="ECO:0000313" key="4">
    <source>
        <dbReference type="Proteomes" id="UP000674318"/>
    </source>
</evidence>
<proteinExistence type="predicted"/>
<organism evidence="3 4">
    <name type="scientific">Porcisia hertigi</name>
    <dbReference type="NCBI Taxonomy" id="2761500"/>
    <lineage>
        <taxon>Eukaryota</taxon>
        <taxon>Discoba</taxon>
        <taxon>Euglenozoa</taxon>
        <taxon>Kinetoplastea</taxon>
        <taxon>Metakinetoplastina</taxon>
        <taxon>Trypanosomatida</taxon>
        <taxon>Trypanosomatidae</taxon>
        <taxon>Leishmaniinae</taxon>
        <taxon>Porcisia</taxon>
    </lineage>
</organism>
<dbReference type="Pfam" id="PF26165">
    <property type="entry name" value="RESC7"/>
    <property type="match status" value="1"/>
</dbReference>
<dbReference type="KEGG" id="phet:94289091"/>
<dbReference type="RefSeq" id="XP_067755458.1">
    <property type="nucleotide sequence ID" value="XM_067899014.1"/>
</dbReference>
<protein>
    <recommendedName>
        <fullName evidence="2">RNA-editing substrate-binding complex 7 protein domain-containing protein</fullName>
    </recommendedName>
</protein>
<feature type="region of interest" description="Disordered" evidence="1">
    <location>
        <begin position="156"/>
        <end position="191"/>
    </location>
</feature>
<evidence type="ECO:0000259" key="2">
    <source>
        <dbReference type="Pfam" id="PF26165"/>
    </source>
</evidence>
<dbReference type="Proteomes" id="UP000674318">
    <property type="component" value="Unassembled WGS sequence"/>
</dbReference>
<feature type="domain" description="RNA-editing substrate-binding complex 7 protein" evidence="2">
    <location>
        <begin position="70"/>
        <end position="150"/>
    </location>
</feature>
<feature type="region of interest" description="Disordered" evidence="1">
    <location>
        <begin position="47"/>
        <end position="66"/>
    </location>
</feature>
<dbReference type="AlphaFoldDB" id="A0A836HT79"/>
<keyword evidence="4" id="KW-1185">Reference proteome</keyword>
<evidence type="ECO:0000313" key="3">
    <source>
        <dbReference type="EMBL" id="KAG5498704.1"/>
    </source>
</evidence>
<reference evidence="3 4" key="1">
    <citation type="submission" date="2021-02" db="EMBL/GenBank/DDBJ databases">
        <title>Porcisia hertigi Genome sequencing and assembly.</title>
        <authorList>
            <person name="Almutairi H."/>
            <person name="Gatherer D."/>
        </authorList>
    </citation>
    <scope>NUCLEOTIDE SEQUENCE [LARGE SCALE GENOMIC DNA]</scope>
    <source>
        <strain evidence="3 4">C119</strain>
    </source>
</reference>
<dbReference type="InterPro" id="IPR058774">
    <property type="entry name" value="RESC7"/>
</dbReference>
<dbReference type="EMBL" id="JAFJZO010000030">
    <property type="protein sequence ID" value="KAG5498704.1"/>
    <property type="molecule type" value="Genomic_DNA"/>
</dbReference>
<name>A0A836HT79_9TRYP</name>
<dbReference type="CDD" id="cd23679">
    <property type="entry name" value="RESC7"/>
    <property type="match status" value="1"/>
</dbReference>